<dbReference type="RefSeq" id="WP_116073490.1">
    <property type="nucleotide sequence ID" value="NZ_BONB01000065.1"/>
</dbReference>
<feature type="transmembrane region" description="Helical" evidence="6">
    <location>
        <begin position="55"/>
        <end position="77"/>
    </location>
</feature>
<keyword evidence="9" id="KW-1185">Reference proteome</keyword>
<dbReference type="GO" id="GO:0043190">
    <property type="term" value="C:ATP-binding cassette (ABC) transporter complex"/>
    <property type="evidence" value="ECO:0007669"/>
    <property type="project" value="InterPro"/>
</dbReference>
<proteinExistence type="inferred from homology"/>
<feature type="domain" description="ABC transmembrane type-2" evidence="7">
    <location>
        <begin position="18"/>
        <end position="244"/>
    </location>
</feature>
<dbReference type="PIRSF" id="PIRSF006648">
    <property type="entry name" value="DrrB"/>
    <property type="match status" value="1"/>
</dbReference>
<dbReference type="GO" id="GO:0140359">
    <property type="term" value="F:ABC-type transporter activity"/>
    <property type="evidence" value="ECO:0007669"/>
    <property type="project" value="InterPro"/>
</dbReference>
<sequence>MLLRLTRTELRLNLREPVPAFFSLLAPTILVVVLGSVPALREPSAGLGGKRVIDAYVGIAVALSLAMVALQVMPMVLATYRERGILRRFATTPVPPLILLSAQVLATLVTAVTAALIAIAVGRIGYGVPLPADPAAFVVAFLLCAAGVFAVGLLVAAVAPTGRAGNSIGNLLFFPLMFFAGLWTPRELLPHTVARIGDFTPLGAGERALHQASAGTWPNPLSVTVLVAYLAVFGLASARLFRWR</sequence>
<dbReference type="AlphaFoldDB" id="A0A3D9ZWD1"/>
<feature type="transmembrane region" description="Helical" evidence="6">
    <location>
        <begin position="97"/>
        <end position="122"/>
    </location>
</feature>
<keyword evidence="6" id="KW-0813">Transport</keyword>
<gene>
    <name evidence="8" type="ORF">DFJ67_7402</name>
</gene>
<dbReference type="InterPro" id="IPR052902">
    <property type="entry name" value="ABC-2_transporter"/>
</dbReference>
<feature type="transmembrane region" description="Helical" evidence="6">
    <location>
        <begin position="21"/>
        <end position="40"/>
    </location>
</feature>
<dbReference type="InterPro" id="IPR000412">
    <property type="entry name" value="ABC_2_transport"/>
</dbReference>
<feature type="transmembrane region" description="Helical" evidence="6">
    <location>
        <begin position="168"/>
        <end position="185"/>
    </location>
</feature>
<dbReference type="InterPro" id="IPR013525">
    <property type="entry name" value="ABC2_TM"/>
</dbReference>
<protein>
    <recommendedName>
        <fullName evidence="6">Transport permease protein</fullName>
    </recommendedName>
</protein>
<dbReference type="PANTHER" id="PTHR43027">
    <property type="entry name" value="DOXORUBICIN RESISTANCE ABC TRANSPORTER PERMEASE PROTEIN DRRC-RELATED"/>
    <property type="match status" value="1"/>
</dbReference>
<evidence type="ECO:0000259" key="7">
    <source>
        <dbReference type="PROSITE" id="PS51012"/>
    </source>
</evidence>
<evidence type="ECO:0000256" key="1">
    <source>
        <dbReference type="ARBA" id="ARBA00004141"/>
    </source>
</evidence>
<evidence type="ECO:0000256" key="5">
    <source>
        <dbReference type="ARBA" id="ARBA00023251"/>
    </source>
</evidence>
<comment type="caution">
    <text evidence="8">The sequence shown here is derived from an EMBL/GenBank/DDBJ whole genome shotgun (WGS) entry which is preliminary data.</text>
</comment>
<comment type="similarity">
    <text evidence="6">Belongs to the ABC-2 integral membrane protein family.</text>
</comment>
<evidence type="ECO:0000256" key="6">
    <source>
        <dbReference type="RuleBase" id="RU361157"/>
    </source>
</evidence>
<evidence type="ECO:0000256" key="3">
    <source>
        <dbReference type="ARBA" id="ARBA00022989"/>
    </source>
</evidence>
<evidence type="ECO:0000313" key="9">
    <source>
        <dbReference type="Proteomes" id="UP000256913"/>
    </source>
</evidence>
<evidence type="ECO:0000256" key="4">
    <source>
        <dbReference type="ARBA" id="ARBA00023136"/>
    </source>
</evidence>
<keyword evidence="2 6" id="KW-0812">Transmembrane</keyword>
<keyword evidence="4 6" id="KW-0472">Membrane</keyword>
<keyword evidence="3 6" id="KW-1133">Transmembrane helix</keyword>
<evidence type="ECO:0000256" key="2">
    <source>
        <dbReference type="ARBA" id="ARBA00022692"/>
    </source>
</evidence>
<dbReference type="Proteomes" id="UP000256913">
    <property type="component" value="Unassembled WGS sequence"/>
</dbReference>
<reference evidence="8 9" key="1">
    <citation type="submission" date="2018-08" db="EMBL/GenBank/DDBJ databases">
        <title>Sequencing the genomes of 1000 actinobacteria strains.</title>
        <authorList>
            <person name="Klenk H.-P."/>
        </authorList>
    </citation>
    <scope>NUCLEOTIDE SEQUENCE [LARGE SCALE GENOMIC DNA]</scope>
    <source>
        <strain evidence="8 9">DSM 44099</strain>
    </source>
</reference>
<name>A0A3D9ZWD1_9ACTN</name>
<keyword evidence="5" id="KW-0046">Antibiotic resistance</keyword>
<dbReference type="PANTHER" id="PTHR43027:SF2">
    <property type="entry name" value="TRANSPORT PERMEASE PROTEIN"/>
    <property type="match status" value="1"/>
</dbReference>
<keyword evidence="6" id="KW-1003">Cell membrane</keyword>
<dbReference type="OrthoDB" id="3217868at2"/>
<feature type="transmembrane region" description="Helical" evidence="6">
    <location>
        <begin position="134"/>
        <end position="156"/>
    </location>
</feature>
<organism evidence="8 9">
    <name type="scientific">Asanoa ferruginea</name>
    <dbReference type="NCBI Taxonomy" id="53367"/>
    <lineage>
        <taxon>Bacteria</taxon>
        <taxon>Bacillati</taxon>
        <taxon>Actinomycetota</taxon>
        <taxon>Actinomycetes</taxon>
        <taxon>Micromonosporales</taxon>
        <taxon>Micromonosporaceae</taxon>
        <taxon>Asanoa</taxon>
    </lineage>
</organism>
<comment type="subcellular location">
    <subcellularLocation>
        <location evidence="6">Cell membrane</location>
        <topology evidence="6">Multi-pass membrane protein</topology>
    </subcellularLocation>
    <subcellularLocation>
        <location evidence="1">Membrane</location>
        <topology evidence="1">Multi-pass membrane protein</topology>
    </subcellularLocation>
</comment>
<evidence type="ECO:0000313" key="8">
    <source>
        <dbReference type="EMBL" id="REG01320.1"/>
    </source>
</evidence>
<feature type="transmembrane region" description="Helical" evidence="6">
    <location>
        <begin position="221"/>
        <end position="241"/>
    </location>
</feature>
<dbReference type="EMBL" id="QUMQ01000001">
    <property type="protein sequence ID" value="REG01320.1"/>
    <property type="molecule type" value="Genomic_DNA"/>
</dbReference>
<dbReference type="PROSITE" id="PS51012">
    <property type="entry name" value="ABC_TM2"/>
    <property type="match status" value="1"/>
</dbReference>
<dbReference type="Pfam" id="PF01061">
    <property type="entry name" value="ABC2_membrane"/>
    <property type="match status" value="1"/>
</dbReference>
<accession>A0A3D9ZWD1</accession>
<dbReference type="InterPro" id="IPR047817">
    <property type="entry name" value="ABC2_TM_bact-type"/>
</dbReference>
<dbReference type="GO" id="GO:0046677">
    <property type="term" value="P:response to antibiotic"/>
    <property type="evidence" value="ECO:0007669"/>
    <property type="project" value="UniProtKB-KW"/>
</dbReference>